<organism evidence="3 4">
    <name type="scientific">Debaryomyces fabryi</name>
    <dbReference type="NCBI Taxonomy" id="58627"/>
    <lineage>
        <taxon>Eukaryota</taxon>
        <taxon>Fungi</taxon>
        <taxon>Dikarya</taxon>
        <taxon>Ascomycota</taxon>
        <taxon>Saccharomycotina</taxon>
        <taxon>Pichiomycetes</taxon>
        <taxon>Debaryomycetaceae</taxon>
        <taxon>Debaryomyces</taxon>
    </lineage>
</organism>
<feature type="compositionally biased region" description="Basic residues" evidence="1">
    <location>
        <begin position="1"/>
        <end position="10"/>
    </location>
</feature>
<protein>
    <submittedName>
        <fullName evidence="3">Uncharacterized protein</fullName>
    </submittedName>
</protein>
<feature type="transmembrane region" description="Helical" evidence="2">
    <location>
        <begin position="39"/>
        <end position="58"/>
    </location>
</feature>
<dbReference type="OrthoDB" id="4026741at2759"/>
<dbReference type="GeneID" id="26841402"/>
<dbReference type="AlphaFoldDB" id="A0A0V1PUA8"/>
<sequence>MTQLQRRHSGGKQFDSDIEKLITEDEPEKKRKYRLEDGILLLIPILMLLLVFLGLKGARSYKPEISSTDQFKLEQAELMHQLYHQKAHEEGTTDQPGMRWNRKGPTTTNDVRLLDVSSLSESNTVTEEILKLDDHIKQSNRPSATAMASDTVNVAFDLKEMMLISPVTILLDDDVSSSPEKNKFLEILFKSLSINPEPKVVNLSKHPHQTEIVDYLHKYSKHEYGSSNEEVSDDEDEDEQATPTREIPRLFVGGLPVGRFNDIIDEFKNNELIAHLRESGKGLINVN</sequence>
<dbReference type="RefSeq" id="XP_015465939.1">
    <property type="nucleotide sequence ID" value="XM_015613222.1"/>
</dbReference>
<proteinExistence type="predicted"/>
<feature type="region of interest" description="Disordered" evidence="1">
    <location>
        <begin position="224"/>
        <end position="247"/>
    </location>
</feature>
<dbReference type="Gene3D" id="3.40.30.10">
    <property type="entry name" value="Glutaredoxin"/>
    <property type="match status" value="1"/>
</dbReference>
<comment type="caution">
    <text evidence="3">The sequence shown here is derived from an EMBL/GenBank/DDBJ whole genome shotgun (WGS) entry which is preliminary data.</text>
</comment>
<dbReference type="Proteomes" id="UP000054251">
    <property type="component" value="Unassembled WGS sequence"/>
</dbReference>
<keyword evidence="4" id="KW-1185">Reference proteome</keyword>
<feature type="compositionally biased region" description="Acidic residues" evidence="1">
    <location>
        <begin position="230"/>
        <end position="240"/>
    </location>
</feature>
<dbReference type="InterPro" id="IPR036249">
    <property type="entry name" value="Thioredoxin-like_sf"/>
</dbReference>
<evidence type="ECO:0000256" key="1">
    <source>
        <dbReference type="SAM" id="MobiDB-lite"/>
    </source>
</evidence>
<dbReference type="EMBL" id="LMYN01000117">
    <property type="protein sequence ID" value="KRZ99836.1"/>
    <property type="molecule type" value="Genomic_DNA"/>
</dbReference>
<keyword evidence="2" id="KW-0472">Membrane</keyword>
<dbReference type="PROSITE" id="PS51354">
    <property type="entry name" value="GLUTAREDOXIN_2"/>
    <property type="match status" value="1"/>
</dbReference>
<dbReference type="SUPFAM" id="SSF52833">
    <property type="entry name" value="Thioredoxin-like"/>
    <property type="match status" value="1"/>
</dbReference>
<keyword evidence="2" id="KW-0812">Transmembrane</keyword>
<evidence type="ECO:0000256" key="2">
    <source>
        <dbReference type="SAM" id="Phobius"/>
    </source>
</evidence>
<gene>
    <name evidence="3" type="ORF">AC631_04393</name>
</gene>
<reference evidence="3 4" key="1">
    <citation type="submission" date="2015-11" db="EMBL/GenBank/DDBJ databases">
        <title>The genome of Debaryomyces fabryi.</title>
        <authorList>
            <person name="Tafer H."/>
            <person name="Lopandic K."/>
        </authorList>
    </citation>
    <scope>NUCLEOTIDE SEQUENCE [LARGE SCALE GENOMIC DNA]</scope>
    <source>
        <strain evidence="3 4">CBS 789</strain>
    </source>
</reference>
<feature type="region of interest" description="Disordered" evidence="1">
    <location>
        <begin position="1"/>
        <end position="21"/>
    </location>
</feature>
<evidence type="ECO:0000313" key="3">
    <source>
        <dbReference type="EMBL" id="KRZ99836.1"/>
    </source>
</evidence>
<accession>A0A0V1PUA8</accession>
<keyword evidence="2" id="KW-1133">Transmembrane helix</keyword>
<evidence type="ECO:0000313" key="4">
    <source>
        <dbReference type="Proteomes" id="UP000054251"/>
    </source>
</evidence>
<name>A0A0V1PUA8_9ASCO</name>